<keyword evidence="8" id="KW-0732">Signal</keyword>
<dbReference type="Pfam" id="PF02321">
    <property type="entry name" value="OEP"/>
    <property type="match status" value="2"/>
</dbReference>
<organism evidence="9">
    <name type="scientific">Lentimicrobium saccharophilum</name>
    <dbReference type="NCBI Taxonomy" id="1678841"/>
    <lineage>
        <taxon>Bacteria</taxon>
        <taxon>Pseudomonadati</taxon>
        <taxon>Bacteroidota</taxon>
        <taxon>Bacteroidia</taxon>
        <taxon>Bacteroidales</taxon>
        <taxon>Lentimicrobiaceae</taxon>
        <taxon>Lentimicrobium</taxon>
    </lineage>
</organism>
<dbReference type="Gene3D" id="1.20.1600.10">
    <property type="entry name" value="Outer membrane efflux proteins (OEP)"/>
    <property type="match status" value="1"/>
</dbReference>
<dbReference type="GO" id="GO:0015288">
    <property type="term" value="F:porin activity"/>
    <property type="evidence" value="ECO:0007669"/>
    <property type="project" value="TreeGrafter"/>
</dbReference>
<keyword evidence="7" id="KW-0998">Cell outer membrane</keyword>
<keyword evidence="10" id="KW-1185">Reference proteome</keyword>
<dbReference type="EMBL" id="DF968182">
    <property type="protein sequence ID" value="GAP42186.1"/>
    <property type="molecule type" value="Genomic_DNA"/>
</dbReference>
<reference evidence="9" key="1">
    <citation type="journal article" date="2015" name="Genome Announc.">
        <title>Draft Genome Sequence of Bacteroidales Strain TBC1, a Novel Isolate from a Methanogenic Wastewater Treatment System.</title>
        <authorList>
            <person name="Tourlousse D.M."/>
            <person name="Matsuura N."/>
            <person name="Sun L."/>
            <person name="Toyonaga M."/>
            <person name="Kuroda K."/>
            <person name="Ohashi A."/>
            <person name="Cruz R."/>
            <person name="Yamaguchi T."/>
            <person name="Sekiguchi Y."/>
        </authorList>
    </citation>
    <scope>NUCLEOTIDE SEQUENCE [LARGE SCALE GENOMIC DNA]</scope>
    <source>
        <strain evidence="9">TBC1</strain>
    </source>
</reference>
<dbReference type="PANTHER" id="PTHR30026:SF20">
    <property type="entry name" value="OUTER MEMBRANE PROTEIN TOLC"/>
    <property type="match status" value="1"/>
</dbReference>
<evidence type="ECO:0000256" key="6">
    <source>
        <dbReference type="ARBA" id="ARBA00023136"/>
    </source>
</evidence>
<keyword evidence="3" id="KW-0813">Transport</keyword>
<feature type="signal peptide" evidence="8">
    <location>
        <begin position="1"/>
        <end position="21"/>
    </location>
</feature>
<dbReference type="RefSeq" id="WP_062037500.1">
    <property type="nucleotide sequence ID" value="NZ_DF968182.1"/>
</dbReference>
<feature type="chain" id="PRO_5006633053" evidence="8">
    <location>
        <begin position="22"/>
        <end position="478"/>
    </location>
</feature>
<dbReference type="Proteomes" id="UP000053091">
    <property type="component" value="Unassembled WGS sequence"/>
</dbReference>
<proteinExistence type="inferred from homology"/>
<dbReference type="SUPFAM" id="SSF56954">
    <property type="entry name" value="Outer membrane efflux proteins (OEP)"/>
    <property type="match status" value="1"/>
</dbReference>
<protein>
    <submittedName>
        <fullName evidence="9">Outer membrane protein TolC</fullName>
    </submittedName>
</protein>
<evidence type="ECO:0000313" key="10">
    <source>
        <dbReference type="Proteomes" id="UP000053091"/>
    </source>
</evidence>
<evidence type="ECO:0000256" key="7">
    <source>
        <dbReference type="ARBA" id="ARBA00023237"/>
    </source>
</evidence>
<keyword evidence="6" id="KW-0472">Membrane</keyword>
<evidence type="ECO:0000256" key="2">
    <source>
        <dbReference type="ARBA" id="ARBA00007613"/>
    </source>
</evidence>
<evidence type="ECO:0000256" key="3">
    <source>
        <dbReference type="ARBA" id="ARBA00022448"/>
    </source>
</evidence>
<sequence>MIRKTILFLLITGMISGGVTAQQVWTLEQCIDHALTNNLQVKQSMLLVESAKADVLQSKLDLLPGITGNASHAYNYGQTIDRYTNQFATSRVQSNNFYLQSGVTLFNGFQKMNLIRQNQLNLLASEKDAEKFMNDISINIATFYLQVLFYKELVQIRSNQLDITRQQVVRMQKLVDAGTMAAGDLFVVEAQLAGEESSLVSAENSLEVSLLTLAQLLDLPSTDGFDIEIPVLSIEGDPGLAGSPDQIFNHAVTGMPEIRAAEYRLQSSEKQLLRARGTFYPSLALSGSWGTGYSGARQEVDQVIPADPALIGFARNTEGENLDVYAFNSDFTYKTTSWGDQIRDNNNQTIGLYLTLPIFNGWQTRTMVSKSKIALENSRLDLELQRMALRKTIQQAWADARASLKNYHASEKKLHATQESFRYAEQKFNVGVMNSVDYNNAKKDMTNAESEVLQSKFDFIFKTTVLDFYMGKPLTLKK</sequence>
<accession>A0A0S7BNU6</accession>
<keyword evidence="4" id="KW-1134">Transmembrane beta strand</keyword>
<evidence type="ECO:0000313" key="9">
    <source>
        <dbReference type="EMBL" id="GAP42186.1"/>
    </source>
</evidence>
<gene>
    <name evidence="9" type="ORF">TBC1_11315</name>
</gene>
<dbReference type="AlphaFoldDB" id="A0A0S7BNU6"/>
<name>A0A0S7BNU6_9BACT</name>
<dbReference type="STRING" id="1678841.TBC1_11315"/>
<evidence type="ECO:0000256" key="8">
    <source>
        <dbReference type="SAM" id="SignalP"/>
    </source>
</evidence>
<comment type="subcellular location">
    <subcellularLocation>
        <location evidence="1">Cell outer membrane</location>
    </subcellularLocation>
</comment>
<evidence type="ECO:0000256" key="1">
    <source>
        <dbReference type="ARBA" id="ARBA00004442"/>
    </source>
</evidence>
<dbReference type="GO" id="GO:0009279">
    <property type="term" value="C:cell outer membrane"/>
    <property type="evidence" value="ECO:0007669"/>
    <property type="project" value="UniProtKB-SubCell"/>
</dbReference>
<dbReference type="PANTHER" id="PTHR30026">
    <property type="entry name" value="OUTER MEMBRANE PROTEIN TOLC"/>
    <property type="match status" value="1"/>
</dbReference>
<dbReference type="InterPro" id="IPR051906">
    <property type="entry name" value="TolC-like"/>
</dbReference>
<dbReference type="InterPro" id="IPR003423">
    <property type="entry name" value="OMP_efflux"/>
</dbReference>
<dbReference type="GO" id="GO:1990281">
    <property type="term" value="C:efflux pump complex"/>
    <property type="evidence" value="ECO:0007669"/>
    <property type="project" value="TreeGrafter"/>
</dbReference>
<comment type="similarity">
    <text evidence="2">Belongs to the outer membrane factor (OMF) (TC 1.B.17) family.</text>
</comment>
<dbReference type="OrthoDB" id="9811587at2"/>
<evidence type="ECO:0000256" key="5">
    <source>
        <dbReference type="ARBA" id="ARBA00022692"/>
    </source>
</evidence>
<evidence type="ECO:0000256" key="4">
    <source>
        <dbReference type="ARBA" id="ARBA00022452"/>
    </source>
</evidence>
<dbReference type="GO" id="GO:0015562">
    <property type="term" value="F:efflux transmembrane transporter activity"/>
    <property type="evidence" value="ECO:0007669"/>
    <property type="project" value="InterPro"/>
</dbReference>
<keyword evidence="5" id="KW-0812">Transmembrane</keyword>